<feature type="compositionally biased region" description="Basic and acidic residues" evidence="2">
    <location>
        <begin position="98"/>
        <end position="108"/>
    </location>
</feature>
<sequence>MANQNHQSAAKLPPPPAHVNLEAITRAEISAAFIPPMSLRQHEKFSAALIPVKEGMTSGTSTKLSQEVVEPNFDKINPEAPHLEATCHQPDNRHKRKMVDQDQPDARNSKTRVNQPQYNPAPTTVPLITPGPTLVSSMQISRDNDGGQPQQNKTTQARMQCFKCQDSIPEATLIATITPAASGKNNRKYMSQLRKYRSLGLPMPQETIVNQSASLLLPNTSIGVPSQKNSSHAAGIKCFNCHQMGHYANNCPLKKASSTEHLQKFRMNVQHSAQLTPLTTFGTTEPTLCPAVSGFGNSNQPQGNNNSAPGVTCYRCHEMGHYAHSCPQKRQGMTPVPLNLGAIPARITTPGAGQGTTRPPSQATRTSLPSARGRVNQVTIEPVQHVVPGKF</sequence>
<dbReference type="GO" id="GO:0008270">
    <property type="term" value="F:zinc ion binding"/>
    <property type="evidence" value="ECO:0007669"/>
    <property type="project" value="UniProtKB-KW"/>
</dbReference>
<dbReference type="AlphaFoldDB" id="D3IVS9"/>
<feature type="region of interest" description="Disordered" evidence="2">
    <location>
        <begin position="77"/>
        <end position="129"/>
    </location>
</feature>
<dbReference type="InterPro" id="IPR001878">
    <property type="entry name" value="Znf_CCHC"/>
</dbReference>
<dbReference type="Pfam" id="PF00098">
    <property type="entry name" value="zf-CCHC"/>
    <property type="match status" value="2"/>
</dbReference>
<dbReference type="SUPFAM" id="SSF57756">
    <property type="entry name" value="Retrovirus zinc finger-like domains"/>
    <property type="match status" value="2"/>
</dbReference>
<dbReference type="EMBL" id="GQ252887">
    <property type="protein sequence ID" value="ADB85419.1"/>
    <property type="molecule type" value="Genomic_DNA"/>
</dbReference>
<keyword evidence="1" id="KW-0863">Zinc-finger</keyword>
<dbReference type="PROSITE" id="PS50158">
    <property type="entry name" value="ZF_CCHC"/>
    <property type="match status" value="2"/>
</dbReference>
<feature type="domain" description="CCHC-type" evidence="3">
    <location>
        <begin position="313"/>
        <end position="328"/>
    </location>
</feature>
<feature type="domain" description="CCHC-type" evidence="3">
    <location>
        <begin position="237"/>
        <end position="252"/>
    </location>
</feature>
<proteinExistence type="predicted"/>
<reference evidence="4" key="1">
    <citation type="journal article" date="2010" name="J. Integr. Plant Biol.">
        <title>Insights into the bamboo genome: syntenic relationships to rice and sorghum.</title>
        <authorList>
            <person name="Gui Y.J."/>
            <person name="Zhou Y."/>
            <person name="Wang Y."/>
            <person name="Wang S."/>
            <person name="Wang S.Y."/>
            <person name="Hu Y."/>
            <person name="Bo S.P."/>
            <person name="Chen H."/>
            <person name="Zhou C.P."/>
            <person name="Ma N.X."/>
            <person name="Zhang T.Z."/>
            <person name="Fan L.J."/>
        </authorList>
    </citation>
    <scope>NUCLEOTIDE SEQUENCE</scope>
    <source>
        <tissue evidence="4">Shoot</tissue>
    </source>
</reference>
<evidence type="ECO:0000259" key="3">
    <source>
        <dbReference type="PROSITE" id="PS50158"/>
    </source>
</evidence>
<dbReference type="Gene3D" id="4.10.60.10">
    <property type="entry name" value="Zinc finger, CCHC-type"/>
    <property type="match status" value="2"/>
</dbReference>
<evidence type="ECO:0000256" key="1">
    <source>
        <dbReference type="PROSITE-ProRule" id="PRU00047"/>
    </source>
</evidence>
<dbReference type="GO" id="GO:0003676">
    <property type="term" value="F:nucleic acid binding"/>
    <property type="evidence" value="ECO:0007669"/>
    <property type="project" value="InterPro"/>
</dbReference>
<feature type="compositionally biased region" description="Polar residues" evidence="2">
    <location>
        <begin position="111"/>
        <end position="122"/>
    </location>
</feature>
<keyword evidence="1" id="KW-0479">Metal-binding</keyword>
<feature type="compositionally biased region" description="Polar residues" evidence="2">
    <location>
        <begin position="355"/>
        <end position="369"/>
    </location>
</feature>
<accession>D3IVS9</accession>
<feature type="region of interest" description="Disordered" evidence="2">
    <location>
        <begin position="349"/>
        <end position="371"/>
    </location>
</feature>
<evidence type="ECO:0000256" key="2">
    <source>
        <dbReference type="SAM" id="MobiDB-lite"/>
    </source>
</evidence>
<organism evidence="4">
    <name type="scientific">Phyllostachys edulis</name>
    <name type="common">Tortoise shell bamboo</name>
    <name type="synonym">Bambusa edulis</name>
    <dbReference type="NCBI Taxonomy" id="38705"/>
    <lineage>
        <taxon>Eukaryota</taxon>
        <taxon>Viridiplantae</taxon>
        <taxon>Streptophyta</taxon>
        <taxon>Embryophyta</taxon>
        <taxon>Tracheophyta</taxon>
        <taxon>Spermatophyta</taxon>
        <taxon>Magnoliopsida</taxon>
        <taxon>Liliopsida</taxon>
        <taxon>Poales</taxon>
        <taxon>Poaceae</taxon>
        <taxon>BOP clade</taxon>
        <taxon>Bambusoideae</taxon>
        <taxon>Arundinarodae</taxon>
        <taxon>Arundinarieae</taxon>
        <taxon>Arundinariinae</taxon>
        <taxon>Phyllostachys</taxon>
    </lineage>
</organism>
<protein>
    <submittedName>
        <fullName evidence="4">Putative retrotransposon protein</fullName>
    </submittedName>
</protein>
<dbReference type="InterPro" id="IPR036875">
    <property type="entry name" value="Znf_CCHC_sf"/>
</dbReference>
<evidence type="ECO:0000313" key="4">
    <source>
        <dbReference type="EMBL" id="ADB85419.1"/>
    </source>
</evidence>
<keyword evidence="1" id="KW-0862">Zinc</keyword>
<dbReference type="SMART" id="SM00343">
    <property type="entry name" value="ZnF_C2HC"/>
    <property type="match status" value="2"/>
</dbReference>
<name>D3IVS9_PHYED</name>